<proteinExistence type="predicted"/>
<feature type="chain" id="PRO_5039923688" evidence="1">
    <location>
        <begin position="23"/>
        <end position="260"/>
    </location>
</feature>
<name>A0A9J7BMF0_9BACT</name>
<gene>
    <name evidence="2" type="ORF">MOP44_25560</name>
</gene>
<dbReference type="KEGG" id="orp:MOP44_25560"/>
<dbReference type="Proteomes" id="UP001059380">
    <property type="component" value="Chromosome"/>
</dbReference>
<evidence type="ECO:0000256" key="1">
    <source>
        <dbReference type="SAM" id="SignalP"/>
    </source>
</evidence>
<organism evidence="2 3">
    <name type="scientific">Occallatibacter riparius</name>
    <dbReference type="NCBI Taxonomy" id="1002689"/>
    <lineage>
        <taxon>Bacteria</taxon>
        <taxon>Pseudomonadati</taxon>
        <taxon>Acidobacteriota</taxon>
        <taxon>Terriglobia</taxon>
        <taxon>Terriglobales</taxon>
        <taxon>Acidobacteriaceae</taxon>
        <taxon>Occallatibacter</taxon>
    </lineage>
</organism>
<protein>
    <submittedName>
        <fullName evidence="2">Uncharacterized protein</fullName>
    </submittedName>
</protein>
<dbReference type="RefSeq" id="WP_260793414.1">
    <property type="nucleotide sequence ID" value="NZ_CP093313.1"/>
</dbReference>
<feature type="signal peptide" evidence="1">
    <location>
        <begin position="1"/>
        <end position="22"/>
    </location>
</feature>
<dbReference type="AlphaFoldDB" id="A0A9J7BMF0"/>
<sequence>MSLRGLVAAAGVAVLMSMPAAALETLHSSCSITAGEKWGTLQLRVGDEDCQSGEHCGNNFSSDGLAGRFTGFTPADLSRDGAQVTAVMSAEAGTFTCAGTVHDGALEGKSTFTPDQKFVDRMRQLGFTGFNSEKLQAYTFFDIKSAWVESLKAAKVSGMTVDNIIALKIFRAEPAYVSQLTSMGYQTPDADKLIALKVQGVDMNEVKELRQMGYQPSLDELIQIRIFKVTPEFIRQMRDRGFKDLTIAKLVQIKIFKLDE</sequence>
<evidence type="ECO:0000313" key="2">
    <source>
        <dbReference type="EMBL" id="UWZ83912.1"/>
    </source>
</evidence>
<keyword evidence="3" id="KW-1185">Reference proteome</keyword>
<reference evidence="2" key="1">
    <citation type="submission" date="2021-04" db="EMBL/GenBank/DDBJ databases">
        <title>Phylogenetic analysis of Acidobacteriaceae.</title>
        <authorList>
            <person name="Qiu L."/>
            <person name="Zhang Q."/>
        </authorList>
    </citation>
    <scope>NUCLEOTIDE SEQUENCE</scope>
    <source>
        <strain evidence="2">DSM 25168</strain>
    </source>
</reference>
<evidence type="ECO:0000313" key="3">
    <source>
        <dbReference type="Proteomes" id="UP001059380"/>
    </source>
</evidence>
<keyword evidence="1" id="KW-0732">Signal</keyword>
<accession>A0A9J7BMF0</accession>
<dbReference type="EMBL" id="CP093313">
    <property type="protein sequence ID" value="UWZ83912.1"/>
    <property type="molecule type" value="Genomic_DNA"/>
</dbReference>